<accession>A0A8X6PQG4</accession>
<name>A0A8X6PQG4_NEPPI</name>
<protein>
    <submittedName>
        <fullName evidence="1">Uncharacterized protein</fullName>
    </submittedName>
</protein>
<keyword evidence="2" id="KW-1185">Reference proteome</keyword>
<reference evidence="1" key="1">
    <citation type="submission" date="2020-08" db="EMBL/GenBank/DDBJ databases">
        <title>Multicomponent nature underlies the extraordinary mechanical properties of spider dragline silk.</title>
        <authorList>
            <person name="Kono N."/>
            <person name="Nakamura H."/>
            <person name="Mori M."/>
            <person name="Yoshida Y."/>
            <person name="Ohtoshi R."/>
            <person name="Malay A.D."/>
            <person name="Moran D.A.P."/>
            <person name="Tomita M."/>
            <person name="Numata K."/>
            <person name="Arakawa K."/>
        </authorList>
    </citation>
    <scope>NUCLEOTIDE SEQUENCE</scope>
</reference>
<comment type="caution">
    <text evidence="1">The sequence shown here is derived from an EMBL/GenBank/DDBJ whole genome shotgun (WGS) entry which is preliminary data.</text>
</comment>
<dbReference type="AlphaFoldDB" id="A0A8X6PQG4"/>
<dbReference type="EMBL" id="BMAW01071072">
    <property type="protein sequence ID" value="GFT76422.1"/>
    <property type="molecule type" value="Genomic_DNA"/>
</dbReference>
<evidence type="ECO:0000313" key="2">
    <source>
        <dbReference type="Proteomes" id="UP000887013"/>
    </source>
</evidence>
<proteinExistence type="predicted"/>
<dbReference type="Proteomes" id="UP000887013">
    <property type="component" value="Unassembled WGS sequence"/>
</dbReference>
<evidence type="ECO:0000313" key="1">
    <source>
        <dbReference type="EMBL" id="GFT76422.1"/>
    </source>
</evidence>
<organism evidence="1 2">
    <name type="scientific">Nephila pilipes</name>
    <name type="common">Giant wood spider</name>
    <name type="synonym">Nephila maculata</name>
    <dbReference type="NCBI Taxonomy" id="299642"/>
    <lineage>
        <taxon>Eukaryota</taxon>
        <taxon>Metazoa</taxon>
        <taxon>Ecdysozoa</taxon>
        <taxon>Arthropoda</taxon>
        <taxon>Chelicerata</taxon>
        <taxon>Arachnida</taxon>
        <taxon>Araneae</taxon>
        <taxon>Araneomorphae</taxon>
        <taxon>Entelegynae</taxon>
        <taxon>Araneoidea</taxon>
        <taxon>Nephilidae</taxon>
        <taxon>Nephila</taxon>
    </lineage>
</organism>
<sequence length="210" mass="24773">MRCCASSKNFSVDGRKIKDTTQMYLNRSRFVSNPKRNMEKYGFRNPEKEPHLLKTRILNAVSYERDNIEEAFTTLKLQRKTETKSLLGPMNFQKKFKKRTLSILIEYFQTILHKTPEFCTTCRAFQLVAEIVCRLRSPVKLRLKSRPPYLLSKLFSKGFTFQKSPFSYHSKSRKRTTMFHLVNFVIPQDDRPNKIKCEGHVFTPSEARCD</sequence>
<gene>
    <name evidence="1" type="ORF">NPIL_466041</name>
</gene>